<evidence type="ECO:0000256" key="4">
    <source>
        <dbReference type="ARBA" id="ARBA00023002"/>
    </source>
</evidence>
<evidence type="ECO:0000313" key="7">
    <source>
        <dbReference type="Proteomes" id="UP001205105"/>
    </source>
</evidence>
<dbReference type="Pfam" id="PF13561">
    <property type="entry name" value="adh_short_C2"/>
    <property type="match status" value="1"/>
</dbReference>
<comment type="pathway">
    <text evidence="1">Lipid metabolism; fatty acid biosynthesis.</text>
</comment>
<dbReference type="GO" id="GO:0004316">
    <property type="term" value="F:3-oxoacyl-[acyl-carrier-protein] reductase (NADPH) activity"/>
    <property type="evidence" value="ECO:0007669"/>
    <property type="project" value="UniProtKB-EC"/>
</dbReference>
<keyword evidence="7" id="KW-1185">Reference proteome</keyword>
<dbReference type="GO" id="GO:0032787">
    <property type="term" value="P:monocarboxylic acid metabolic process"/>
    <property type="evidence" value="ECO:0007669"/>
    <property type="project" value="UniProtKB-ARBA"/>
</dbReference>
<dbReference type="InterPro" id="IPR002347">
    <property type="entry name" value="SDR_fam"/>
</dbReference>
<dbReference type="EC" id="1.1.1.100" evidence="3"/>
<dbReference type="AlphaFoldDB" id="A0AAD5DXR2"/>
<proteinExistence type="inferred from homology"/>
<dbReference type="FunFam" id="3.40.50.720:FF:000173">
    <property type="entry name" value="3-oxoacyl-[acyl-carrier protein] reductase"/>
    <property type="match status" value="1"/>
</dbReference>
<name>A0AAD5DXR2_9CHLO</name>
<evidence type="ECO:0000256" key="5">
    <source>
        <dbReference type="ARBA" id="ARBA00048508"/>
    </source>
</evidence>
<dbReference type="PANTHER" id="PTHR42879">
    <property type="entry name" value="3-OXOACYL-(ACYL-CARRIER-PROTEIN) REDUCTASE"/>
    <property type="match status" value="1"/>
</dbReference>
<evidence type="ECO:0000256" key="2">
    <source>
        <dbReference type="ARBA" id="ARBA00006484"/>
    </source>
</evidence>
<dbReference type="Gene3D" id="3.40.50.720">
    <property type="entry name" value="NAD(P)-binding Rossmann-like Domain"/>
    <property type="match status" value="1"/>
</dbReference>
<sequence length="236" mass="24906">MSLPVLISQCSHGRPPPLQVAINYPSSSEAAEQVAAQVKELGGEAFLVKADMSKHQEIEAMIKEVSEHWGGLDVLVNNAGITRDKLMMQMKPDDWQAVIDVNLSGVFYASQAAAKVMGKKKKGRIISLASVVGQIGNAGQANYSAAKGGVIAMTKTIAREYAPRGIVANSVAPGFIDTAMTAKIPDNIKEQLLKGIPLGRMGDPKEVAGLVRYLALDPSAAYITGQCIGINGGMAM</sequence>
<organism evidence="6 7">
    <name type="scientific">Chlorella ohadii</name>
    <dbReference type="NCBI Taxonomy" id="2649997"/>
    <lineage>
        <taxon>Eukaryota</taxon>
        <taxon>Viridiplantae</taxon>
        <taxon>Chlorophyta</taxon>
        <taxon>core chlorophytes</taxon>
        <taxon>Trebouxiophyceae</taxon>
        <taxon>Chlorellales</taxon>
        <taxon>Chlorellaceae</taxon>
        <taxon>Chlorella clade</taxon>
        <taxon>Chlorella</taxon>
    </lineage>
</organism>
<evidence type="ECO:0000313" key="6">
    <source>
        <dbReference type="EMBL" id="KAI7842249.1"/>
    </source>
</evidence>
<keyword evidence="4" id="KW-0560">Oxidoreductase</keyword>
<accession>A0AAD5DXR2</accession>
<evidence type="ECO:0000256" key="1">
    <source>
        <dbReference type="ARBA" id="ARBA00005194"/>
    </source>
</evidence>
<comment type="similarity">
    <text evidence="2">Belongs to the short-chain dehydrogenases/reductases (SDR) family.</text>
</comment>
<protein>
    <recommendedName>
        <fullName evidence="3">3-oxoacyl-[acyl-carrier-protein] reductase</fullName>
        <ecNumber evidence="3">1.1.1.100</ecNumber>
    </recommendedName>
</protein>
<dbReference type="InterPro" id="IPR036291">
    <property type="entry name" value="NAD(P)-bd_dom_sf"/>
</dbReference>
<dbReference type="NCBIfam" id="NF009466">
    <property type="entry name" value="PRK12826.1-2"/>
    <property type="match status" value="1"/>
</dbReference>
<evidence type="ECO:0000256" key="3">
    <source>
        <dbReference type="ARBA" id="ARBA00012948"/>
    </source>
</evidence>
<reference evidence="6" key="1">
    <citation type="submission" date="2020-11" db="EMBL/GenBank/DDBJ databases">
        <title>Chlorella ohadii genome sequencing and assembly.</title>
        <authorList>
            <person name="Murik O."/>
            <person name="Treves H."/>
            <person name="Kedem I."/>
            <person name="Shotland Y."/>
            <person name="Kaplan A."/>
        </authorList>
    </citation>
    <scope>NUCLEOTIDE SEQUENCE</scope>
    <source>
        <strain evidence="6">1</strain>
    </source>
</reference>
<gene>
    <name evidence="6" type="ORF">COHA_003890</name>
</gene>
<comment type="catalytic activity">
    <reaction evidence="5">
        <text>a (3R)-hydroxyacyl-[ACP] + NADP(+) = a 3-oxoacyl-[ACP] + NADPH + H(+)</text>
        <dbReference type="Rhea" id="RHEA:17397"/>
        <dbReference type="Rhea" id="RHEA-COMP:9916"/>
        <dbReference type="Rhea" id="RHEA-COMP:9945"/>
        <dbReference type="ChEBI" id="CHEBI:15378"/>
        <dbReference type="ChEBI" id="CHEBI:57783"/>
        <dbReference type="ChEBI" id="CHEBI:58349"/>
        <dbReference type="ChEBI" id="CHEBI:78776"/>
        <dbReference type="ChEBI" id="CHEBI:78827"/>
        <dbReference type="EC" id="1.1.1.100"/>
    </reaction>
</comment>
<dbReference type="PRINTS" id="PR00080">
    <property type="entry name" value="SDRFAMILY"/>
</dbReference>
<dbReference type="PANTHER" id="PTHR42879:SF2">
    <property type="entry name" value="3-OXOACYL-[ACYL-CARRIER-PROTEIN] REDUCTASE FABG"/>
    <property type="match status" value="1"/>
</dbReference>
<dbReference type="PROSITE" id="PS00061">
    <property type="entry name" value="ADH_SHORT"/>
    <property type="match status" value="1"/>
</dbReference>
<dbReference type="PRINTS" id="PR00081">
    <property type="entry name" value="GDHRDH"/>
</dbReference>
<dbReference type="InterPro" id="IPR050259">
    <property type="entry name" value="SDR"/>
</dbReference>
<dbReference type="EMBL" id="JADXDR010000053">
    <property type="protein sequence ID" value="KAI7842249.1"/>
    <property type="molecule type" value="Genomic_DNA"/>
</dbReference>
<dbReference type="CDD" id="cd05333">
    <property type="entry name" value="BKR_SDR_c"/>
    <property type="match status" value="1"/>
</dbReference>
<dbReference type="SUPFAM" id="SSF51735">
    <property type="entry name" value="NAD(P)-binding Rossmann-fold domains"/>
    <property type="match status" value="1"/>
</dbReference>
<comment type="caution">
    <text evidence="6">The sequence shown here is derived from an EMBL/GenBank/DDBJ whole genome shotgun (WGS) entry which is preliminary data.</text>
</comment>
<dbReference type="InterPro" id="IPR020904">
    <property type="entry name" value="Sc_DH/Rdtase_CS"/>
</dbReference>
<dbReference type="Proteomes" id="UP001205105">
    <property type="component" value="Unassembled WGS sequence"/>
</dbReference>